<gene>
    <name evidence="10" type="ORF">Pmani_032527</name>
</gene>
<evidence type="ECO:0000256" key="7">
    <source>
        <dbReference type="ARBA" id="ARBA00023303"/>
    </source>
</evidence>
<feature type="repeat" description="ANK" evidence="8">
    <location>
        <begin position="130"/>
        <end position="162"/>
    </location>
</feature>
<dbReference type="EMBL" id="JAWZYT010004187">
    <property type="protein sequence ID" value="KAK4294880.1"/>
    <property type="molecule type" value="Genomic_DNA"/>
</dbReference>
<dbReference type="PROSITE" id="PS50088">
    <property type="entry name" value="ANK_REPEAT"/>
    <property type="match status" value="8"/>
</dbReference>
<dbReference type="Pfam" id="PF12796">
    <property type="entry name" value="Ank_2"/>
    <property type="match status" value="4"/>
</dbReference>
<keyword evidence="2" id="KW-0716">Sensory transduction</keyword>
<dbReference type="GO" id="GO:0034220">
    <property type="term" value="P:monoatomic ion transmembrane transport"/>
    <property type="evidence" value="ECO:0007669"/>
    <property type="project" value="UniProtKB-KW"/>
</dbReference>
<dbReference type="AlphaFoldDB" id="A0AAE1NTH0"/>
<sequence>MPVKKFVSLSMDLDEKVYKDALLKAVKSKKYEFCQNVLSQTGIDVDYKDDDGCTVLHVVAKIYSDKEIRNRNKSIPSLLLQHGADINAKDNEGNTPLHIAAKENLLELCHLLLQHTGDVTLLKLNEQNKNHQTLLHIAAANGSWQMVTWLLDNNADPKITNLEKWLPLHFASEAGHIKCCELLLPSYTYDPKASEFTPVMLAAKNGHRLCLEMMMNDQEELNHIDSKGNTALHLAAKTRFDKTIISLLDRNVELNLRNEEEQTPLLVAVQSKHLNCVKVLCDAGADIKVKNIKEQNVLHIISRTEALECLKYLLTHENVKKLINDSDIYNMTPLAIAVKSGKEKLVNTLLDNNAKRSIMVGHQKQSLLHMAAHNTKADLLLKLLLYKELNINFKDKEMKTALHVAAEKGSQEVCLWLLRKGAVKDATDCHGKTALHFAAMNGHCTVLKLLIKKKVDLSLQDEHKNTALHIATQKGKLECCNDLVKADRLLLRINNIKDLTPLIIALKSQRIEIIKFFIEHLPYKCIDTMPLHVQQALHNYTHKALTDKNREFLSIIVESKWWEVGFMSCKQEAKCMPDPTKQQSTDKHTTNFRELLKLYPYLAATVMDKCITKPEQSTGHTEYDCRLLEDNYYMEDGTSPFTPENTLQPGVKVVITDTSMWKHEHPLTYMTEYKCHALLKHPLVEAWLTYKWESYAKWIAYTLLFLRVVSVAIFSSFVLGMYQKWNTTNTTSSMNEGEMFRGDIIKDDRMVNNNTVTINTQDEDSWCHTSLLKIFVIFFLVLQSAIEINNVFKLRSEYREKVFLLTVIYLLLTACSLVPASCGSTESSISEFWLWSSVWALVLAWFLLIYNINLLPHFCILSTLTWTFLKRFAKGFFIMAMVLLMFGLVFHVLLGSRGPFTNIMQSVVMMLVWLLDDMKYTSGLEDVQDKTEVQLKYLQKELQEQGKQLQKVLGVCNNLMESCQKLNEQFVEIKMKLK</sequence>
<feature type="repeat" description="ANK" evidence="8">
    <location>
        <begin position="92"/>
        <end position="124"/>
    </location>
</feature>
<feature type="transmembrane region" description="Helical" evidence="9">
    <location>
        <begin position="698"/>
        <end position="722"/>
    </location>
</feature>
<evidence type="ECO:0000313" key="10">
    <source>
        <dbReference type="EMBL" id="KAK4294880.1"/>
    </source>
</evidence>
<name>A0AAE1NTH0_9EUCA</name>
<dbReference type="PRINTS" id="PR01415">
    <property type="entry name" value="ANKYRIN"/>
</dbReference>
<evidence type="ECO:0000313" key="11">
    <source>
        <dbReference type="Proteomes" id="UP001292094"/>
    </source>
</evidence>
<dbReference type="Gene3D" id="1.25.40.20">
    <property type="entry name" value="Ankyrin repeat-containing domain"/>
    <property type="match status" value="4"/>
</dbReference>
<dbReference type="InterPro" id="IPR036770">
    <property type="entry name" value="Ankyrin_rpt-contain_sf"/>
</dbReference>
<dbReference type="InterPro" id="IPR002110">
    <property type="entry name" value="Ankyrin_rpt"/>
</dbReference>
<feature type="repeat" description="ANK" evidence="8">
    <location>
        <begin position="260"/>
        <end position="292"/>
    </location>
</feature>
<feature type="repeat" description="ANK" evidence="8">
    <location>
        <begin position="227"/>
        <end position="259"/>
    </location>
</feature>
<dbReference type="InterPro" id="IPR052076">
    <property type="entry name" value="TRP_cation_channel"/>
</dbReference>
<reference evidence="10" key="1">
    <citation type="submission" date="2023-11" db="EMBL/GenBank/DDBJ databases">
        <title>Genome assemblies of two species of porcelain crab, Petrolisthes cinctipes and Petrolisthes manimaculis (Anomura: Porcellanidae).</title>
        <authorList>
            <person name="Angst P."/>
        </authorList>
    </citation>
    <scope>NUCLEOTIDE SEQUENCE</scope>
    <source>
        <strain evidence="10">PB745_02</strain>
        <tissue evidence="10">Gill</tissue>
    </source>
</reference>
<feature type="transmembrane region" description="Helical" evidence="9">
    <location>
        <begin position="872"/>
        <end position="893"/>
    </location>
</feature>
<dbReference type="GO" id="GO:1902495">
    <property type="term" value="C:transmembrane transporter complex"/>
    <property type="evidence" value="ECO:0007669"/>
    <property type="project" value="TreeGrafter"/>
</dbReference>
<keyword evidence="9" id="KW-0812">Transmembrane</keyword>
<keyword evidence="6" id="KW-0325">Glycoprotein</keyword>
<dbReference type="PANTHER" id="PTHR47143:SF1">
    <property type="entry name" value="ION_TRANS DOMAIN-CONTAINING PROTEIN"/>
    <property type="match status" value="1"/>
</dbReference>
<dbReference type="GO" id="GO:0022857">
    <property type="term" value="F:transmembrane transporter activity"/>
    <property type="evidence" value="ECO:0007669"/>
    <property type="project" value="TreeGrafter"/>
</dbReference>
<feature type="repeat" description="ANK" evidence="8">
    <location>
        <begin position="363"/>
        <end position="396"/>
    </location>
</feature>
<keyword evidence="1" id="KW-0813">Transport</keyword>
<accession>A0AAE1NTH0</accession>
<dbReference type="Proteomes" id="UP001292094">
    <property type="component" value="Unassembled WGS sequence"/>
</dbReference>
<evidence type="ECO:0000256" key="9">
    <source>
        <dbReference type="SAM" id="Phobius"/>
    </source>
</evidence>
<evidence type="ECO:0000256" key="4">
    <source>
        <dbReference type="ARBA" id="ARBA00023043"/>
    </source>
</evidence>
<keyword evidence="11" id="KW-1185">Reference proteome</keyword>
<dbReference type="PANTHER" id="PTHR47143">
    <property type="entry name" value="TRANSIENT RECEPTOR POTENTIAL CATION CHANNEL PROTEIN PAINLESS"/>
    <property type="match status" value="1"/>
</dbReference>
<keyword evidence="9" id="KW-0472">Membrane</keyword>
<feature type="transmembrane region" description="Helical" evidence="9">
    <location>
        <begin position="832"/>
        <end position="852"/>
    </location>
</feature>
<dbReference type="SUPFAM" id="SSF48403">
    <property type="entry name" value="Ankyrin repeat"/>
    <property type="match status" value="2"/>
</dbReference>
<dbReference type="PROSITE" id="PS50297">
    <property type="entry name" value="ANK_REP_REGION"/>
    <property type="match status" value="6"/>
</dbReference>
<feature type="repeat" description="ANK" evidence="8">
    <location>
        <begin position="430"/>
        <end position="462"/>
    </location>
</feature>
<evidence type="ECO:0000256" key="1">
    <source>
        <dbReference type="ARBA" id="ARBA00022448"/>
    </source>
</evidence>
<dbReference type="SMART" id="SM00248">
    <property type="entry name" value="ANK"/>
    <property type="match status" value="15"/>
</dbReference>
<feature type="transmembrane region" description="Helical" evidence="9">
    <location>
        <begin position="802"/>
        <end position="820"/>
    </location>
</feature>
<proteinExistence type="predicted"/>
<keyword evidence="5" id="KW-0406">Ion transport</keyword>
<evidence type="ECO:0000256" key="6">
    <source>
        <dbReference type="ARBA" id="ARBA00023180"/>
    </source>
</evidence>
<keyword evidence="7" id="KW-0407">Ion channel</keyword>
<feature type="repeat" description="ANK" evidence="8">
    <location>
        <begin position="51"/>
        <end position="91"/>
    </location>
</feature>
<evidence type="ECO:0008006" key="12">
    <source>
        <dbReference type="Google" id="ProtNLM"/>
    </source>
</evidence>
<keyword evidence="4 8" id="KW-0040">ANK repeat</keyword>
<organism evidence="10 11">
    <name type="scientific">Petrolisthes manimaculis</name>
    <dbReference type="NCBI Taxonomy" id="1843537"/>
    <lineage>
        <taxon>Eukaryota</taxon>
        <taxon>Metazoa</taxon>
        <taxon>Ecdysozoa</taxon>
        <taxon>Arthropoda</taxon>
        <taxon>Crustacea</taxon>
        <taxon>Multicrustacea</taxon>
        <taxon>Malacostraca</taxon>
        <taxon>Eumalacostraca</taxon>
        <taxon>Eucarida</taxon>
        <taxon>Decapoda</taxon>
        <taxon>Pleocyemata</taxon>
        <taxon>Anomura</taxon>
        <taxon>Galatheoidea</taxon>
        <taxon>Porcellanidae</taxon>
        <taxon>Petrolisthes</taxon>
    </lineage>
</organism>
<evidence type="ECO:0000256" key="8">
    <source>
        <dbReference type="PROSITE-ProRule" id="PRU00023"/>
    </source>
</evidence>
<evidence type="ECO:0000256" key="2">
    <source>
        <dbReference type="ARBA" id="ARBA00022606"/>
    </source>
</evidence>
<evidence type="ECO:0000256" key="3">
    <source>
        <dbReference type="ARBA" id="ARBA00022737"/>
    </source>
</evidence>
<comment type="caution">
    <text evidence="10">The sequence shown here is derived from an EMBL/GenBank/DDBJ whole genome shotgun (WGS) entry which is preliminary data.</text>
</comment>
<protein>
    <recommendedName>
        <fullName evidence="12">Transient receptor potential cation channel subfamily A member 1</fullName>
    </recommendedName>
</protein>
<feature type="repeat" description="ANK" evidence="8">
    <location>
        <begin position="397"/>
        <end position="429"/>
    </location>
</feature>
<evidence type="ECO:0000256" key="5">
    <source>
        <dbReference type="ARBA" id="ARBA00023065"/>
    </source>
</evidence>
<keyword evidence="3" id="KW-0677">Repeat</keyword>
<keyword evidence="9" id="KW-1133">Transmembrane helix</keyword>